<dbReference type="AlphaFoldDB" id="A0A9Q9P5W4"/>
<dbReference type="InterPro" id="IPR014001">
    <property type="entry name" value="Helicase_ATP-bd"/>
</dbReference>
<gene>
    <name evidence="2" type="ORF">OE229_09280</name>
</gene>
<reference evidence="2" key="1">
    <citation type="submission" date="2022-09" db="EMBL/GenBank/DDBJ databases">
        <title>Taxonomy of Curtobacterium flaccumfaciens.</title>
        <authorList>
            <person name="Osdaghi E."/>
            <person name="Taghavi S.M."/>
            <person name="Hamidizade M."/>
            <person name="Abachi H."/>
            <person name="Fazliarab A."/>
            <person name="Baeyen S."/>
            <person name="Portier P."/>
            <person name="Van Vaerenbergh J."/>
            <person name="Jacques M.-A."/>
        </authorList>
    </citation>
    <scope>NUCLEOTIDE SEQUENCE</scope>
    <source>
        <strain evidence="2">AGQB46</strain>
    </source>
</reference>
<keyword evidence="2" id="KW-0378">Hydrolase</keyword>
<dbReference type="InterPro" id="IPR001650">
    <property type="entry name" value="Helicase_C-like"/>
</dbReference>
<dbReference type="SMART" id="SM00487">
    <property type="entry name" value="DEXDc"/>
    <property type="match status" value="1"/>
</dbReference>
<dbReference type="Pfam" id="PF00271">
    <property type="entry name" value="Helicase_C"/>
    <property type="match status" value="1"/>
</dbReference>
<dbReference type="Proteomes" id="UP001062223">
    <property type="component" value="Chromosome"/>
</dbReference>
<name>A0A9Q9P5W4_9MICO</name>
<dbReference type="InterPro" id="IPR027417">
    <property type="entry name" value="P-loop_NTPase"/>
</dbReference>
<dbReference type="EMBL" id="CP106879">
    <property type="protein sequence ID" value="UYC79347.1"/>
    <property type="molecule type" value="Genomic_DNA"/>
</dbReference>
<keyword evidence="2" id="KW-0547">Nucleotide-binding</keyword>
<keyword evidence="2" id="KW-0067">ATP-binding</keyword>
<organism evidence="2 3">
    <name type="scientific">Curtobacterium poinsettiae</name>
    <dbReference type="NCBI Taxonomy" id="159612"/>
    <lineage>
        <taxon>Bacteria</taxon>
        <taxon>Bacillati</taxon>
        <taxon>Actinomycetota</taxon>
        <taxon>Actinomycetes</taxon>
        <taxon>Micrococcales</taxon>
        <taxon>Microbacteriaceae</taxon>
        <taxon>Curtobacterium</taxon>
    </lineage>
</organism>
<evidence type="ECO:0000259" key="1">
    <source>
        <dbReference type="SMART" id="SM00487"/>
    </source>
</evidence>
<sequence>MSGFDANAVLAGLKPFQRDAVHHVFERFYGDDASSGRFLVADETGLGKSVVARGVVARAVEHLQIVDEVKRIDVVYMCSNADLARQNLARLNVTGADAAPLTTRLSLLALEVPRLRAEEGSTEKKVNLVSFTPATSGFSVGGEPAGNARERALIAILLRELLTLNDDEWQATLRLFKRRVSSVERFHWRILDVAREMGQRDGSDRPEPDLETLEGFRDALGHEALHEFRSVLALVTADGAGDRDFESVWNRTGALLGRMRRALAKASLQALEPDLVILDEFQRFRELLDAPETSEAAELAHDLFSFPGVRVLLLSATPYKPFTQAGEAENHHRDFMQTIDFLANRDPAITERVTRAMAEYRACLVSGEDAAAAAKVVRDALLPVMSRSERPNVAGGFTPRMLSSPAPTTDDVLDFVALREFGDEVGAPIDLEYWKSIPYFANFMDGYKPGERARERFGTPEGARAHELLGRSRSLDRSDLDARREIDFGNGYLRTIAADTLGSGWSDLLWVPPSMPYLEPGGAYRAVHDVTKRVVFSAWSGVPTAVASLLSYEAERRASGAATRGTNTDVMRLNYSLEQGRVGSLSTLALFFPHPALAEAGDPLAIARSISAEAGVEAGRAEALVARRLDGSAEAGQPWEAFFARGTGLNEDFVGLVGDAIGGPSEDDEDETEASSGLVRFIEAAIDRMDSADPAQAHPELARFAMHAPGIIAYRAVSRIAPDTIAPATRWTAAFRIANGLRSLFNRAEVNAVLDARYSDLPYWSAVLHYCADGNLQAVLDEYLFQLASDLGTAELTAERLLDLAQHAASVLSLRTVNYVGHDTDVDRTQIRLRSRFSLRYGGRTGTAAGDEQRQADVRAAFNSPFAPFVLVSTSVGQEGIDFHWWSHAVVHWNLPSNPVDFEQREGRVNRFGGHAIRRNVAAAHWADVVASNDPNPWRAAFEAATESSVHIDYGHFAPWWVYPGPASIQRIVMEHPLSKDRLRYEHLRDSLALYRLTLGQPRQEDMVELMKQRGVDGAVVAPIDLRPPTSQGPTEPKG</sequence>
<dbReference type="SUPFAM" id="SSF52540">
    <property type="entry name" value="P-loop containing nucleoside triphosphate hydrolases"/>
    <property type="match status" value="2"/>
</dbReference>
<evidence type="ECO:0000313" key="3">
    <source>
        <dbReference type="Proteomes" id="UP001062223"/>
    </source>
</evidence>
<dbReference type="KEGG" id="cpoi:OE229_09280"/>
<dbReference type="Gene3D" id="3.40.50.300">
    <property type="entry name" value="P-loop containing nucleotide triphosphate hydrolases"/>
    <property type="match status" value="2"/>
</dbReference>
<dbReference type="GO" id="GO:0004386">
    <property type="term" value="F:helicase activity"/>
    <property type="evidence" value="ECO:0007669"/>
    <property type="project" value="UniProtKB-KW"/>
</dbReference>
<feature type="domain" description="Helicase ATP-binding" evidence="1">
    <location>
        <begin position="9"/>
        <end position="352"/>
    </location>
</feature>
<accession>A0A9Q9P5W4</accession>
<proteinExistence type="predicted"/>
<dbReference type="RefSeq" id="WP_262137584.1">
    <property type="nucleotide sequence ID" value="NZ_CP106879.1"/>
</dbReference>
<protein>
    <submittedName>
        <fullName evidence="2">Helicase-related protein</fullName>
    </submittedName>
</protein>
<evidence type="ECO:0000313" key="2">
    <source>
        <dbReference type="EMBL" id="UYC79347.1"/>
    </source>
</evidence>
<keyword evidence="2" id="KW-0347">Helicase</keyword>